<evidence type="ECO:0000313" key="5">
    <source>
        <dbReference type="EMBL" id="GAA2687731.1"/>
    </source>
</evidence>
<evidence type="ECO:0000259" key="4">
    <source>
        <dbReference type="Pfam" id="PF12705"/>
    </source>
</evidence>
<keyword evidence="2" id="KW-0067">ATP-binding</keyword>
<keyword evidence="2" id="KW-0378">Hydrolase</keyword>
<accession>A0ABP6FA90</accession>
<evidence type="ECO:0000256" key="1">
    <source>
        <dbReference type="ARBA" id="ARBA00022763"/>
    </source>
</evidence>
<dbReference type="EMBL" id="BAAATE010000028">
    <property type="protein sequence ID" value="GAA2687731.1"/>
    <property type="molecule type" value="Genomic_DNA"/>
</dbReference>
<dbReference type="InterPro" id="IPR011604">
    <property type="entry name" value="PDDEXK-like_dom_sf"/>
</dbReference>
<comment type="caution">
    <text evidence="5">The sequence shown here is derived from an EMBL/GenBank/DDBJ whole genome shotgun (WGS) entry which is preliminary data.</text>
</comment>
<evidence type="ECO:0000256" key="2">
    <source>
        <dbReference type="ARBA" id="ARBA00022806"/>
    </source>
</evidence>
<dbReference type="Gene3D" id="3.90.320.10">
    <property type="match status" value="1"/>
</dbReference>
<dbReference type="Pfam" id="PF12705">
    <property type="entry name" value="PDDEXK_1"/>
    <property type="match status" value="1"/>
</dbReference>
<proteinExistence type="predicted"/>
<gene>
    <name evidence="5" type="ORF">GCM10010412_075950</name>
</gene>
<dbReference type="RefSeq" id="WP_346153401.1">
    <property type="nucleotide sequence ID" value="NZ_BAAATE010000028.1"/>
</dbReference>
<keyword evidence="1" id="KW-0227">DNA damage</keyword>
<reference evidence="6" key="1">
    <citation type="journal article" date="2019" name="Int. J. Syst. Evol. Microbiol.">
        <title>The Global Catalogue of Microorganisms (GCM) 10K type strain sequencing project: providing services to taxonomists for standard genome sequencing and annotation.</title>
        <authorList>
            <consortium name="The Broad Institute Genomics Platform"/>
            <consortium name="The Broad Institute Genome Sequencing Center for Infectious Disease"/>
            <person name="Wu L."/>
            <person name="Ma J."/>
        </authorList>
    </citation>
    <scope>NUCLEOTIDE SEQUENCE [LARGE SCALE GENOMIC DNA]</scope>
    <source>
        <strain evidence="6">JCM 6835</strain>
    </source>
</reference>
<evidence type="ECO:0000313" key="6">
    <source>
        <dbReference type="Proteomes" id="UP001501666"/>
    </source>
</evidence>
<dbReference type="InterPro" id="IPR038726">
    <property type="entry name" value="PDDEXK_AddAB-type"/>
</dbReference>
<organism evidence="5 6">
    <name type="scientific">Nonomuraea recticatena</name>
    <dbReference type="NCBI Taxonomy" id="46178"/>
    <lineage>
        <taxon>Bacteria</taxon>
        <taxon>Bacillati</taxon>
        <taxon>Actinomycetota</taxon>
        <taxon>Actinomycetes</taxon>
        <taxon>Streptosporangiales</taxon>
        <taxon>Streptosporangiaceae</taxon>
        <taxon>Nonomuraea</taxon>
    </lineage>
</organism>
<sequence>MLLEPQIKHRSVSQLNSYSACGLCYLLKRVLRLPQSPAAWSIQGTAVHAAIETFERSRRTADDETVLNRYREVWTEKVEAALEAEGDLDAWMKSGNKRPEKDLEDRFARGLDQVRSYLLWVQTDPLTVWTLPDSGEPAVEVKFREPFGGVEVLGFIDLIMQDPRTGDLLVRDIKTGSKKPVGGFQLATYRWAVNDRYGVDCQWGDFWMGKDGKPSAPEYLGRFTRQQVNTWYQMMDEAESAEIYIPNPGDHCRTCDVARHCPQVGGTPPPGVPMLGTY</sequence>
<keyword evidence="2" id="KW-0347">Helicase</keyword>
<keyword evidence="6" id="KW-1185">Reference proteome</keyword>
<feature type="domain" description="PD-(D/E)XK endonuclease-like" evidence="4">
    <location>
        <begin position="11"/>
        <end position="262"/>
    </location>
</feature>
<keyword evidence="3" id="KW-0234">DNA repair</keyword>
<evidence type="ECO:0000256" key="3">
    <source>
        <dbReference type="ARBA" id="ARBA00023204"/>
    </source>
</evidence>
<keyword evidence="2" id="KW-0547">Nucleotide-binding</keyword>
<dbReference type="Proteomes" id="UP001501666">
    <property type="component" value="Unassembled WGS sequence"/>
</dbReference>
<protein>
    <recommendedName>
        <fullName evidence="4">PD-(D/E)XK endonuclease-like domain-containing protein</fullName>
    </recommendedName>
</protein>
<name>A0ABP6FA90_9ACTN</name>